<evidence type="ECO:0000313" key="3">
    <source>
        <dbReference type="Proteomes" id="UP001140949"/>
    </source>
</evidence>
<reference evidence="2" key="2">
    <citation type="submission" date="2023-04" db="EMBL/GenBank/DDBJ databases">
        <authorList>
            <person name="Bruccoleri R.E."/>
            <person name="Oakeley E.J."/>
            <person name="Faust A.-M."/>
            <person name="Dessus-Babus S."/>
            <person name="Altorfer M."/>
            <person name="Burckhardt D."/>
            <person name="Oertli M."/>
            <person name="Naumann U."/>
            <person name="Petersen F."/>
            <person name="Wong J."/>
        </authorList>
    </citation>
    <scope>NUCLEOTIDE SEQUENCE</scope>
    <source>
        <strain evidence="2">GSM-AAB239-AS_SAM_17_03QT</strain>
        <tissue evidence="2">Leaf</tissue>
    </source>
</reference>
<name>A0AAX6I6R5_IRIPA</name>
<gene>
    <name evidence="2" type="ORF">M6B38_272905</name>
    <name evidence="1" type="ORF">M6B38_340910</name>
</gene>
<dbReference type="AlphaFoldDB" id="A0AAX6I6R5"/>
<dbReference type="Proteomes" id="UP001140949">
    <property type="component" value="Unassembled WGS sequence"/>
</dbReference>
<proteinExistence type="predicted"/>
<sequence length="52" mass="6184">MNVSHVLMTIFFYCGDKRVPLKPPVRKAIVMFCGKRNPNNNHYSRFKHWDSC</sequence>
<dbReference type="EMBL" id="JANAVB010015400">
    <property type="protein sequence ID" value="KAJ6833126.1"/>
    <property type="molecule type" value="Genomic_DNA"/>
</dbReference>
<protein>
    <submittedName>
        <fullName evidence="2">RNA-binding protein NOB1</fullName>
    </submittedName>
</protein>
<keyword evidence="3" id="KW-1185">Reference proteome</keyword>
<dbReference type="EMBL" id="JANAVB010004254">
    <property type="protein sequence ID" value="KAJ6848966.1"/>
    <property type="molecule type" value="Genomic_DNA"/>
</dbReference>
<evidence type="ECO:0000313" key="1">
    <source>
        <dbReference type="EMBL" id="KAJ6833126.1"/>
    </source>
</evidence>
<organism evidence="2 3">
    <name type="scientific">Iris pallida</name>
    <name type="common">Sweet iris</name>
    <dbReference type="NCBI Taxonomy" id="29817"/>
    <lineage>
        <taxon>Eukaryota</taxon>
        <taxon>Viridiplantae</taxon>
        <taxon>Streptophyta</taxon>
        <taxon>Embryophyta</taxon>
        <taxon>Tracheophyta</taxon>
        <taxon>Spermatophyta</taxon>
        <taxon>Magnoliopsida</taxon>
        <taxon>Liliopsida</taxon>
        <taxon>Asparagales</taxon>
        <taxon>Iridaceae</taxon>
        <taxon>Iridoideae</taxon>
        <taxon>Irideae</taxon>
        <taxon>Iris</taxon>
    </lineage>
</organism>
<evidence type="ECO:0000313" key="2">
    <source>
        <dbReference type="EMBL" id="KAJ6848966.1"/>
    </source>
</evidence>
<accession>A0AAX6I6R5</accession>
<comment type="caution">
    <text evidence="2">The sequence shown here is derived from an EMBL/GenBank/DDBJ whole genome shotgun (WGS) entry which is preliminary data.</text>
</comment>
<reference evidence="2" key="1">
    <citation type="journal article" date="2023" name="GigaByte">
        <title>Genome assembly of the bearded iris, Iris pallida Lam.</title>
        <authorList>
            <person name="Bruccoleri R.E."/>
            <person name="Oakeley E.J."/>
            <person name="Faust A.M.E."/>
            <person name="Altorfer M."/>
            <person name="Dessus-Babus S."/>
            <person name="Burckhardt D."/>
            <person name="Oertli M."/>
            <person name="Naumann U."/>
            <person name="Petersen F."/>
            <person name="Wong J."/>
        </authorList>
    </citation>
    <scope>NUCLEOTIDE SEQUENCE</scope>
    <source>
        <strain evidence="2">GSM-AAB239-AS_SAM_17_03QT</strain>
    </source>
</reference>